<evidence type="ECO:0008006" key="6">
    <source>
        <dbReference type="Google" id="ProtNLM"/>
    </source>
</evidence>
<proteinExistence type="predicted"/>
<dbReference type="Pfam" id="PF00990">
    <property type="entry name" value="GGDEF"/>
    <property type="match status" value="1"/>
</dbReference>
<dbReference type="Gene3D" id="3.20.20.450">
    <property type="entry name" value="EAL domain"/>
    <property type="match status" value="1"/>
</dbReference>
<dbReference type="SUPFAM" id="SSF52172">
    <property type="entry name" value="CheY-like"/>
    <property type="match status" value="2"/>
</dbReference>
<dbReference type="InterPro" id="IPR043128">
    <property type="entry name" value="Rev_trsase/Diguanyl_cyclase"/>
</dbReference>
<dbReference type="PROSITE" id="PS50110">
    <property type="entry name" value="RESPONSE_REGULATORY"/>
    <property type="match status" value="2"/>
</dbReference>
<feature type="domain" description="GGDEF" evidence="4">
    <location>
        <begin position="333"/>
        <end position="466"/>
    </location>
</feature>
<dbReference type="FunFam" id="3.30.70.270:FF:000001">
    <property type="entry name" value="Diguanylate cyclase domain protein"/>
    <property type="match status" value="1"/>
</dbReference>
<evidence type="ECO:0000259" key="3">
    <source>
        <dbReference type="PROSITE" id="PS50883"/>
    </source>
</evidence>
<organism evidence="5">
    <name type="scientific">metagenome</name>
    <dbReference type="NCBI Taxonomy" id="256318"/>
    <lineage>
        <taxon>unclassified sequences</taxon>
        <taxon>metagenomes</taxon>
    </lineage>
</organism>
<dbReference type="PROSITE" id="PS50883">
    <property type="entry name" value="EAL"/>
    <property type="match status" value="1"/>
</dbReference>
<reference evidence="5" key="1">
    <citation type="submission" date="2018-07" db="EMBL/GenBank/DDBJ databases">
        <authorList>
            <person name="Quirk P.G."/>
            <person name="Krulwich T.A."/>
        </authorList>
    </citation>
    <scope>NUCLEOTIDE SEQUENCE</scope>
</reference>
<protein>
    <recommendedName>
        <fullName evidence="6">Diguanylate cyclase</fullName>
    </recommendedName>
</protein>
<name>A0A380TAY6_9ZZZZ</name>
<evidence type="ECO:0000313" key="5">
    <source>
        <dbReference type="EMBL" id="SUS05066.1"/>
    </source>
</evidence>
<dbReference type="SMART" id="SM00448">
    <property type="entry name" value="REC"/>
    <property type="match status" value="2"/>
</dbReference>
<dbReference type="Pfam" id="PF00072">
    <property type="entry name" value="Response_reg"/>
    <property type="match status" value="2"/>
</dbReference>
<dbReference type="SMART" id="SM00052">
    <property type="entry name" value="EAL"/>
    <property type="match status" value="1"/>
</dbReference>
<gene>
    <name evidence="5" type="ORF">DF3PB_170002</name>
</gene>
<dbReference type="InterPro" id="IPR035919">
    <property type="entry name" value="EAL_sf"/>
</dbReference>
<dbReference type="NCBIfam" id="TIGR00254">
    <property type="entry name" value="GGDEF"/>
    <property type="match status" value="1"/>
</dbReference>
<dbReference type="SMART" id="SM00267">
    <property type="entry name" value="GGDEF"/>
    <property type="match status" value="1"/>
</dbReference>
<dbReference type="EMBL" id="UIDG01000079">
    <property type="protein sequence ID" value="SUS05066.1"/>
    <property type="molecule type" value="Genomic_DNA"/>
</dbReference>
<feature type="region of interest" description="Disordered" evidence="1">
    <location>
        <begin position="759"/>
        <end position="787"/>
    </location>
</feature>
<feature type="domain" description="EAL" evidence="3">
    <location>
        <begin position="475"/>
        <end position="729"/>
    </location>
</feature>
<dbReference type="CDD" id="cd00156">
    <property type="entry name" value="REC"/>
    <property type="match status" value="2"/>
</dbReference>
<dbReference type="Gene3D" id="3.40.50.2300">
    <property type="match status" value="2"/>
</dbReference>
<dbReference type="InterPro" id="IPR011006">
    <property type="entry name" value="CheY-like_superfamily"/>
</dbReference>
<dbReference type="SUPFAM" id="SSF141868">
    <property type="entry name" value="EAL domain-like"/>
    <property type="match status" value="1"/>
</dbReference>
<dbReference type="InterPro" id="IPR001633">
    <property type="entry name" value="EAL_dom"/>
</dbReference>
<dbReference type="GO" id="GO:0000160">
    <property type="term" value="P:phosphorelay signal transduction system"/>
    <property type="evidence" value="ECO:0007669"/>
    <property type="project" value="InterPro"/>
</dbReference>
<sequence length="787" mass="87426">MRDREELTPLLVDEPMGGAVEGDEEAPTHAAPPPRILLVDDDEDDYIVTQELLRDTYGSAFKLDWCSTWEDALQAFSVDGYDVFLLDQNLGAREGTDLVRTAVASGCNVPIILLTGNADRQLDLEAMRAGAADFLVKGQTSAVLMERSIRYALSQHGGHRRCKRQISWEAPSILLVDDDEDDYILARAMLFEIYGRHCKVDWRSKWEEALRSITEQAHDVYLIDYRLGERTGIELVREAIALGCQGPIILLTGDASREVDLEAMRAGASDYLVKSELTVPLLDRALRYALERYRGELRLAELAKYDQLTGLANRFLFREFLSKTLARAERYHRSVALVFLDLDRFKLINDTLGHQVGDELLRAVSERLRNAVRASDIVARLGGDEFAMVLDEITDPAMVGHFCERILAAFRRPFQIGSDEIRSSTSVGVAIYPMDADNIDDLLKSADTAMYHAKEEGANNFQFYTMDMHLKASRLLTIERDLHHALERREFMLWYQPQIAADSGRVVGLEALLRWQSPGKGIIKPGDFIHVAEETGLIVTIGRWVMQEACEQARRWIEAGFSDFHVCVNVAARQFRDGTFFDSIKGILQDANVPPHYLEIELTESSLLKSPDAVQAVLRRLLDIGVRVALDDFGTGYSSLNHLRSFPGTAIKIDQSFVANIETSRDDSQIVKALIQMAHGLGFVIVAEGVETPGQLRALAAQQCDIFQGYLLSFPVPAEEITTEMLAKNHLTPFLAGPGESEGAAGGVCQANAQAAAAQGLTEPSPVPRTLTLTPSQECDGKHAYPG</sequence>
<dbReference type="InterPro" id="IPR029787">
    <property type="entry name" value="Nucleotide_cyclase"/>
</dbReference>
<dbReference type="CDD" id="cd01949">
    <property type="entry name" value="GGDEF"/>
    <property type="match status" value="1"/>
</dbReference>
<dbReference type="AlphaFoldDB" id="A0A380TAY6"/>
<evidence type="ECO:0000256" key="1">
    <source>
        <dbReference type="SAM" id="MobiDB-lite"/>
    </source>
</evidence>
<dbReference type="FunFam" id="3.20.20.450:FF:000001">
    <property type="entry name" value="Cyclic di-GMP phosphodiesterase yahA"/>
    <property type="match status" value="1"/>
</dbReference>
<dbReference type="InterPro" id="IPR001789">
    <property type="entry name" value="Sig_transdc_resp-reg_receiver"/>
</dbReference>
<evidence type="ECO:0000259" key="4">
    <source>
        <dbReference type="PROSITE" id="PS50887"/>
    </source>
</evidence>
<accession>A0A380TAY6</accession>
<dbReference type="InterPro" id="IPR052155">
    <property type="entry name" value="Biofilm_reg_signaling"/>
</dbReference>
<dbReference type="PROSITE" id="PS50887">
    <property type="entry name" value="GGDEF"/>
    <property type="match status" value="1"/>
</dbReference>
<dbReference type="PANTHER" id="PTHR44757:SF2">
    <property type="entry name" value="BIOFILM ARCHITECTURE MAINTENANCE PROTEIN MBAA"/>
    <property type="match status" value="1"/>
</dbReference>
<feature type="domain" description="Response regulatory" evidence="2">
    <location>
        <begin position="172"/>
        <end position="289"/>
    </location>
</feature>
<evidence type="ECO:0000259" key="2">
    <source>
        <dbReference type="PROSITE" id="PS50110"/>
    </source>
</evidence>
<dbReference type="PANTHER" id="PTHR44757">
    <property type="entry name" value="DIGUANYLATE CYCLASE DGCP"/>
    <property type="match status" value="1"/>
</dbReference>
<feature type="region of interest" description="Disordered" evidence="1">
    <location>
        <begin position="1"/>
        <end position="33"/>
    </location>
</feature>
<dbReference type="CDD" id="cd01948">
    <property type="entry name" value="EAL"/>
    <property type="match status" value="1"/>
</dbReference>
<dbReference type="SUPFAM" id="SSF55073">
    <property type="entry name" value="Nucleotide cyclase"/>
    <property type="match status" value="1"/>
</dbReference>
<dbReference type="Pfam" id="PF00563">
    <property type="entry name" value="EAL"/>
    <property type="match status" value="1"/>
</dbReference>
<dbReference type="Gene3D" id="3.30.70.270">
    <property type="match status" value="1"/>
</dbReference>
<feature type="domain" description="Response regulatory" evidence="2">
    <location>
        <begin position="35"/>
        <end position="152"/>
    </location>
</feature>
<dbReference type="InterPro" id="IPR000160">
    <property type="entry name" value="GGDEF_dom"/>
</dbReference>